<dbReference type="EMBL" id="OV170221">
    <property type="protein sequence ID" value="CAH0714244.1"/>
    <property type="molecule type" value="Genomic_DNA"/>
</dbReference>
<evidence type="ECO:0000256" key="1">
    <source>
        <dbReference type="ARBA" id="ARBA00004123"/>
    </source>
</evidence>
<sequence length="347" mass="40169">MIEYITNVKISKDDGLPDQICSNCAYKLGIAYHFKQTCESSNSRLRQYLGLEIISKTKDAEIMTNPIVMTYQTILKKCKCSKEPKKSSSNYKKKPECEKLKRGPKPKPKKEHACYHCNKQFRCQAQLEMHVRTHTGDKPFVCMYCPRRFTQKHNLTIHLRVHTGEKPFQCDVCSKSFSAQGNLQAHLKIHTGQKDHTCSICNKSFITSSELTRHMFKHRGAKNFKCDVCGAAYIHNRDLKIHKLRKHDINEHSKTQTEYNTNIDIIGIDEKKNNIMPDKEDNLPNDKNHLTMTNPLLAYENKTKDISHPYQNNIAHETLSCTICGEIFHYMAPLAHHYLHQHKTANI</sequence>
<feature type="domain" description="C2H2-type" evidence="13">
    <location>
        <begin position="196"/>
        <end position="223"/>
    </location>
</feature>
<dbReference type="PANTHER" id="PTHR45993">
    <property type="entry name" value="B-CELL LYMPHOMA/LEUKEMIA 11"/>
    <property type="match status" value="1"/>
</dbReference>
<dbReference type="Gene3D" id="3.30.160.60">
    <property type="entry name" value="Classic Zinc Finger"/>
    <property type="match status" value="5"/>
</dbReference>
<keyword evidence="16" id="KW-1185">Reference proteome</keyword>
<dbReference type="Pfam" id="PF00096">
    <property type="entry name" value="zf-C2H2"/>
    <property type="match status" value="4"/>
</dbReference>
<dbReference type="GO" id="GO:0008270">
    <property type="term" value="F:zinc ion binding"/>
    <property type="evidence" value="ECO:0007669"/>
    <property type="project" value="UniProtKB-KW"/>
</dbReference>
<dbReference type="PROSITE" id="PS51915">
    <property type="entry name" value="ZAD"/>
    <property type="match status" value="1"/>
</dbReference>
<reference evidence="15" key="1">
    <citation type="submission" date="2021-12" db="EMBL/GenBank/DDBJ databases">
        <authorList>
            <person name="Martin H S."/>
        </authorList>
    </citation>
    <scope>NUCLEOTIDE SEQUENCE</scope>
</reference>
<name>A0A8J9U6N7_9NEOP</name>
<dbReference type="GO" id="GO:0003700">
    <property type="term" value="F:DNA-binding transcription factor activity"/>
    <property type="evidence" value="ECO:0007669"/>
    <property type="project" value="TreeGrafter"/>
</dbReference>
<dbReference type="SMART" id="SM00355">
    <property type="entry name" value="ZnF_C2H2"/>
    <property type="match status" value="6"/>
</dbReference>
<dbReference type="SUPFAM" id="SSF57716">
    <property type="entry name" value="Glucocorticoid receptor-like (DNA-binding domain)"/>
    <property type="match status" value="1"/>
</dbReference>
<feature type="non-terminal residue" evidence="15">
    <location>
        <position position="347"/>
    </location>
</feature>
<feature type="domain" description="C2H2-type" evidence="13">
    <location>
        <begin position="224"/>
        <end position="247"/>
    </location>
</feature>
<feature type="domain" description="ZAD" evidence="14">
    <location>
        <begin position="1"/>
        <end position="48"/>
    </location>
</feature>
<dbReference type="InterPro" id="IPR012934">
    <property type="entry name" value="Znf_AD"/>
</dbReference>
<dbReference type="InterPro" id="IPR013087">
    <property type="entry name" value="Znf_C2H2_type"/>
</dbReference>
<dbReference type="Pfam" id="PF07776">
    <property type="entry name" value="zf-AD"/>
    <property type="match status" value="1"/>
</dbReference>
<dbReference type="PROSITE" id="PS50157">
    <property type="entry name" value="ZINC_FINGER_C2H2_2"/>
    <property type="match status" value="5"/>
</dbReference>
<evidence type="ECO:0000313" key="16">
    <source>
        <dbReference type="Proteomes" id="UP000838878"/>
    </source>
</evidence>
<feature type="domain" description="C2H2-type" evidence="13">
    <location>
        <begin position="168"/>
        <end position="195"/>
    </location>
</feature>
<dbReference type="FunFam" id="3.30.160.60:FF:000624">
    <property type="entry name" value="zinc finger protein 697"/>
    <property type="match status" value="1"/>
</dbReference>
<evidence type="ECO:0000256" key="2">
    <source>
        <dbReference type="ARBA" id="ARBA00022723"/>
    </source>
</evidence>
<evidence type="ECO:0000313" key="15">
    <source>
        <dbReference type="EMBL" id="CAH0714244.1"/>
    </source>
</evidence>
<keyword evidence="4 10" id="KW-0863">Zinc-finger</keyword>
<comment type="caution">
    <text evidence="11">Lacks conserved residue(s) required for the propagation of feature annotation.</text>
</comment>
<feature type="domain" description="C2H2-type" evidence="13">
    <location>
        <begin position="140"/>
        <end position="167"/>
    </location>
</feature>
<evidence type="ECO:0000256" key="9">
    <source>
        <dbReference type="ARBA" id="ARBA00023242"/>
    </source>
</evidence>
<dbReference type="GO" id="GO:0005634">
    <property type="term" value="C:nucleus"/>
    <property type="evidence" value="ECO:0007669"/>
    <property type="project" value="UniProtKB-SubCell"/>
</dbReference>
<dbReference type="PANTHER" id="PTHR45993:SF10">
    <property type="entry name" value="ZINC FINGER PROTEIN 208 ISOFORM X1-RELATED"/>
    <property type="match status" value="1"/>
</dbReference>
<evidence type="ECO:0000259" key="13">
    <source>
        <dbReference type="PROSITE" id="PS50157"/>
    </source>
</evidence>
<evidence type="ECO:0000256" key="3">
    <source>
        <dbReference type="ARBA" id="ARBA00022737"/>
    </source>
</evidence>
<evidence type="ECO:0000256" key="10">
    <source>
        <dbReference type="PROSITE-ProRule" id="PRU00042"/>
    </source>
</evidence>
<evidence type="ECO:0000259" key="14">
    <source>
        <dbReference type="PROSITE" id="PS51915"/>
    </source>
</evidence>
<dbReference type="OrthoDB" id="8117402at2759"/>
<evidence type="ECO:0000256" key="7">
    <source>
        <dbReference type="ARBA" id="ARBA00023125"/>
    </source>
</evidence>
<dbReference type="Proteomes" id="UP000838878">
    <property type="component" value="Chromosome 1"/>
</dbReference>
<keyword evidence="8" id="KW-0804">Transcription</keyword>
<keyword evidence="5" id="KW-0862">Zinc</keyword>
<evidence type="ECO:0000256" key="8">
    <source>
        <dbReference type="ARBA" id="ARBA00023163"/>
    </source>
</evidence>
<keyword evidence="2" id="KW-0479">Metal-binding</keyword>
<keyword evidence="7" id="KW-0238">DNA-binding</keyword>
<keyword evidence="6" id="KW-0805">Transcription regulation</keyword>
<dbReference type="AlphaFoldDB" id="A0A8J9U6N7"/>
<feature type="domain" description="C2H2-type" evidence="13">
    <location>
        <begin position="112"/>
        <end position="139"/>
    </location>
</feature>
<proteinExistence type="predicted"/>
<feature type="region of interest" description="Disordered" evidence="12">
    <location>
        <begin position="83"/>
        <end position="110"/>
    </location>
</feature>
<dbReference type="GO" id="GO:0000978">
    <property type="term" value="F:RNA polymerase II cis-regulatory region sequence-specific DNA binding"/>
    <property type="evidence" value="ECO:0007669"/>
    <property type="project" value="TreeGrafter"/>
</dbReference>
<evidence type="ECO:0000256" key="12">
    <source>
        <dbReference type="SAM" id="MobiDB-lite"/>
    </source>
</evidence>
<evidence type="ECO:0000256" key="11">
    <source>
        <dbReference type="PROSITE-ProRule" id="PRU01263"/>
    </source>
</evidence>
<organism evidence="15 16">
    <name type="scientific">Brenthis ino</name>
    <name type="common">lesser marbled fritillary</name>
    <dbReference type="NCBI Taxonomy" id="405034"/>
    <lineage>
        <taxon>Eukaryota</taxon>
        <taxon>Metazoa</taxon>
        <taxon>Ecdysozoa</taxon>
        <taxon>Arthropoda</taxon>
        <taxon>Hexapoda</taxon>
        <taxon>Insecta</taxon>
        <taxon>Pterygota</taxon>
        <taxon>Neoptera</taxon>
        <taxon>Endopterygota</taxon>
        <taxon>Lepidoptera</taxon>
        <taxon>Glossata</taxon>
        <taxon>Ditrysia</taxon>
        <taxon>Papilionoidea</taxon>
        <taxon>Nymphalidae</taxon>
        <taxon>Heliconiinae</taxon>
        <taxon>Argynnini</taxon>
        <taxon>Brenthis</taxon>
    </lineage>
</organism>
<evidence type="ECO:0000256" key="5">
    <source>
        <dbReference type="ARBA" id="ARBA00022833"/>
    </source>
</evidence>
<keyword evidence="3" id="KW-0677">Repeat</keyword>
<dbReference type="FunFam" id="3.30.160.60:FF:002972">
    <property type="entry name" value="GM18664"/>
    <property type="match status" value="1"/>
</dbReference>
<dbReference type="PROSITE" id="PS00028">
    <property type="entry name" value="ZINC_FINGER_C2H2_1"/>
    <property type="match status" value="6"/>
</dbReference>
<keyword evidence="9" id="KW-0539">Nucleus</keyword>
<evidence type="ECO:0000256" key="6">
    <source>
        <dbReference type="ARBA" id="ARBA00023015"/>
    </source>
</evidence>
<dbReference type="GO" id="GO:0006357">
    <property type="term" value="P:regulation of transcription by RNA polymerase II"/>
    <property type="evidence" value="ECO:0007669"/>
    <property type="project" value="TreeGrafter"/>
</dbReference>
<accession>A0A8J9U6N7</accession>
<protein>
    <submittedName>
        <fullName evidence="15">Uncharacterized protein</fullName>
    </submittedName>
</protein>
<comment type="subcellular location">
    <subcellularLocation>
        <location evidence="1">Nucleus</location>
    </subcellularLocation>
</comment>
<dbReference type="InterPro" id="IPR051497">
    <property type="entry name" value="Dev/Hematopoietic_TF"/>
</dbReference>
<dbReference type="InterPro" id="IPR036236">
    <property type="entry name" value="Znf_C2H2_sf"/>
</dbReference>
<dbReference type="SUPFAM" id="SSF57667">
    <property type="entry name" value="beta-beta-alpha zinc fingers"/>
    <property type="match status" value="3"/>
</dbReference>
<evidence type="ECO:0000256" key="4">
    <source>
        <dbReference type="ARBA" id="ARBA00022771"/>
    </source>
</evidence>
<dbReference type="FunFam" id="3.30.160.60:FF:002343">
    <property type="entry name" value="Zinc finger protein 33A"/>
    <property type="match status" value="1"/>
</dbReference>
<gene>
    <name evidence="15" type="ORF">BINO364_LOCUS1319</name>
</gene>